<keyword evidence="2" id="KW-0732">Signal</keyword>
<dbReference type="GO" id="GO:0005886">
    <property type="term" value="C:plasma membrane"/>
    <property type="evidence" value="ECO:0007669"/>
    <property type="project" value="TreeGrafter"/>
</dbReference>
<evidence type="ECO:0000256" key="4">
    <source>
        <dbReference type="ARBA" id="ARBA00023180"/>
    </source>
</evidence>
<dbReference type="Gene3D" id="1.10.1370.30">
    <property type="match status" value="1"/>
</dbReference>
<dbReference type="STRING" id="307972.A0A2G8JIJ0"/>
<protein>
    <recommendedName>
        <fullName evidence="13">Angiotensin-converting enzyme</fullName>
        <ecNumber evidence="13">3.4.-.-</ecNumber>
    </recommendedName>
</protein>
<feature type="disulfide bond" evidence="10">
    <location>
        <begin position="107"/>
        <end position="112"/>
    </location>
</feature>
<keyword evidence="13" id="KW-0645">Protease</keyword>
<comment type="caution">
    <text evidence="12">Lacks conserved residue(s) required for the propagation of feature annotation.</text>
</comment>
<dbReference type="PANTHER" id="PTHR10514">
    <property type="entry name" value="ANGIOTENSIN-CONVERTING ENZYME"/>
    <property type="match status" value="1"/>
</dbReference>
<dbReference type="GO" id="GO:0004180">
    <property type="term" value="F:carboxypeptidase activity"/>
    <property type="evidence" value="ECO:0007669"/>
    <property type="project" value="UniProtKB-KW"/>
</dbReference>
<keyword evidence="4 6" id="KW-0325">Glycoprotein</keyword>
<evidence type="ECO:0000313" key="14">
    <source>
        <dbReference type="EMBL" id="PIK35538.1"/>
    </source>
</evidence>
<dbReference type="SUPFAM" id="SSF55486">
    <property type="entry name" value="Metalloproteases ('zincins'), catalytic domain"/>
    <property type="match status" value="1"/>
</dbReference>
<feature type="active site" description="Proton donor 1" evidence="5">
    <location>
        <position position="469"/>
    </location>
</feature>
<evidence type="ECO:0000256" key="11">
    <source>
        <dbReference type="PIRSR" id="PIRSR601548-8"/>
    </source>
</evidence>
<dbReference type="Proteomes" id="UP000230750">
    <property type="component" value="Unassembled WGS sequence"/>
</dbReference>
<feature type="binding site" evidence="9">
    <location>
        <position position="367"/>
    </location>
    <ligand>
        <name>Zn(2+)</name>
        <dbReference type="ChEBI" id="CHEBI:29105"/>
        <label>1</label>
        <note>catalytic</note>
    </ligand>
</feature>
<gene>
    <name evidence="14" type="ORF">BSL78_27640</name>
</gene>
<feature type="binding site" evidence="9">
    <location>
        <position position="339"/>
    </location>
    <ligand>
        <name>Zn(2+)</name>
        <dbReference type="ChEBI" id="CHEBI:29105"/>
        <label>1</label>
        <note>catalytic</note>
    </ligand>
</feature>
<keyword evidence="9 13" id="KW-0479">Metal-binding</keyword>
<evidence type="ECO:0000256" key="7">
    <source>
        <dbReference type="PIRSR" id="PIRSR601548-11"/>
    </source>
</evidence>
<feature type="active site" description="Proton acceptor 2" evidence="7">
    <location>
        <position position="340"/>
    </location>
</feature>
<keyword evidence="13" id="KW-0482">Metalloprotease</keyword>
<evidence type="ECO:0000256" key="6">
    <source>
        <dbReference type="PIRSR" id="PIRSR601548-10"/>
    </source>
</evidence>
<comment type="similarity">
    <text evidence="1 12 13">Belongs to the peptidase M2 family.</text>
</comment>
<feature type="binding site" evidence="11">
    <location>
        <position position="343"/>
    </location>
    <ligand>
        <name>Zn(2+)</name>
        <dbReference type="ChEBI" id="CHEBI:29105"/>
        <label>2</label>
        <note>catalytic</note>
    </ligand>
</feature>
<evidence type="ECO:0000256" key="2">
    <source>
        <dbReference type="ARBA" id="ARBA00022729"/>
    </source>
</evidence>
<evidence type="ECO:0000256" key="3">
    <source>
        <dbReference type="ARBA" id="ARBA00023157"/>
    </source>
</evidence>
<evidence type="ECO:0000256" key="8">
    <source>
        <dbReference type="PIRSR" id="PIRSR601548-2"/>
    </source>
</evidence>
<dbReference type="GO" id="GO:0008237">
    <property type="term" value="F:metallopeptidase activity"/>
    <property type="evidence" value="ECO:0007669"/>
    <property type="project" value="UniProtKB-KW"/>
</dbReference>
<feature type="binding site" evidence="11">
    <location>
        <position position="339"/>
    </location>
    <ligand>
        <name>Zn(2+)</name>
        <dbReference type="ChEBI" id="CHEBI:29105"/>
        <label>2</label>
        <note>catalytic</note>
    </ligand>
</feature>
<dbReference type="AlphaFoldDB" id="A0A2G8JIJ0"/>
<feature type="disulfide bond" evidence="10 12">
    <location>
        <begin position="308"/>
        <end position="326"/>
    </location>
</feature>
<evidence type="ECO:0000313" key="15">
    <source>
        <dbReference type="Proteomes" id="UP000230750"/>
    </source>
</evidence>
<dbReference type="GO" id="GO:0008241">
    <property type="term" value="F:peptidyl-dipeptidase activity"/>
    <property type="evidence" value="ECO:0007669"/>
    <property type="project" value="InterPro"/>
</dbReference>
<dbReference type="CDD" id="cd06461">
    <property type="entry name" value="M2_ACE"/>
    <property type="match status" value="1"/>
</dbReference>
<feature type="disulfide bond" evidence="10">
    <location>
        <begin position="494"/>
        <end position="506"/>
    </location>
</feature>
<sequence length="586" mass="68201">MELLRRYTAEGEVIYADFIESHWNLFTNLTQENQKNVMIASMQFSAYLGKIHQEISAWNMSLLSDETRTQVEMINFLTGTGLNSSEAKEYNQLLNRMNERYSTGSVCQESKCYSFDPDLEQFMATSRDYQDLLWAWHGWRESVANNDARQDYINYTRLSNEGARNNGYEDAGHKLRQTLYRGEDVLEEAARLWADLKPLFMNLHAYVRRKLFNFYGSDVIDITGPIPAHLLGNMHPRAWTNIMDIVIPYPAAKTVDFTAMIKEKNLTGVDMAHMADEFFKSLGMIAVSERFFKDSMFEKPTDGRQVVCYPASFDFFNRRDFRMKMCADANFEDFLILHHEMGHIQYFMQYKDLPLPFRNSPNPAFHEGIGDTIVLSTVTSQHLYTIGLLDEQPIESFETEINFLMQMALDNVAFMPFAYNVDLYRWKVFDGNISTETLNQGWWKLRFDMEGLTHRKTRGRLFRCFVLFHIAYDVPHIRYFLSRILTFQFHEALCNVSGQTGPLHQCNIFGSHEAGDLFSELLSGGSKLPWDDSLEIITGTRRMTVEPFLKYFKPLEVWLIRENERNGDVIGWGTYNKGIVKAFDIT</sequence>
<evidence type="ECO:0000256" key="9">
    <source>
        <dbReference type="PIRSR" id="PIRSR601548-3"/>
    </source>
</evidence>
<feature type="binding site" evidence="8">
    <location>
        <position position="478"/>
    </location>
    <ligand>
        <name>chloride</name>
        <dbReference type="ChEBI" id="CHEBI:17996"/>
        <label>1</label>
    </ligand>
</feature>
<evidence type="ECO:0000256" key="5">
    <source>
        <dbReference type="PIRSR" id="PIRSR601548-1"/>
    </source>
</evidence>
<dbReference type="PROSITE" id="PS52011">
    <property type="entry name" value="PEPTIDASE_M2"/>
    <property type="match status" value="1"/>
</dbReference>
<organism evidence="14 15">
    <name type="scientific">Stichopus japonicus</name>
    <name type="common">Sea cucumber</name>
    <dbReference type="NCBI Taxonomy" id="307972"/>
    <lineage>
        <taxon>Eukaryota</taxon>
        <taxon>Metazoa</taxon>
        <taxon>Echinodermata</taxon>
        <taxon>Eleutherozoa</taxon>
        <taxon>Echinozoa</taxon>
        <taxon>Holothuroidea</taxon>
        <taxon>Aspidochirotacea</taxon>
        <taxon>Aspidochirotida</taxon>
        <taxon>Stichopodidae</taxon>
        <taxon>Apostichopus</taxon>
    </lineage>
</organism>
<feature type="binding site" evidence="9">
    <location>
        <position position="343"/>
    </location>
    <ligand>
        <name>Zn(2+)</name>
        <dbReference type="ChEBI" id="CHEBI:29105"/>
        <label>1</label>
        <note>catalytic</note>
    </ligand>
</feature>
<dbReference type="PRINTS" id="PR00791">
    <property type="entry name" value="PEPDIPTASEA"/>
</dbReference>
<feature type="glycosylation site" description="N-linked (GlcNAc...) asparagine" evidence="6">
    <location>
        <position position="28"/>
    </location>
</feature>
<name>A0A2G8JIJ0_STIJA</name>
<comment type="cofactor">
    <cofactor evidence="13">
        <name>Zn(2+)</name>
        <dbReference type="ChEBI" id="CHEBI:29105"/>
    </cofactor>
    <text evidence="13">Binds 1 zinc ion per subunit.</text>
</comment>
<keyword evidence="13" id="KW-0378">Hydrolase</keyword>
<dbReference type="EC" id="3.4.-.-" evidence="13"/>
<keyword evidence="3 10" id="KW-1015">Disulfide bond</keyword>
<reference evidence="14 15" key="1">
    <citation type="journal article" date="2017" name="PLoS Biol.">
        <title>The sea cucumber genome provides insights into morphological evolution and visceral regeneration.</title>
        <authorList>
            <person name="Zhang X."/>
            <person name="Sun L."/>
            <person name="Yuan J."/>
            <person name="Sun Y."/>
            <person name="Gao Y."/>
            <person name="Zhang L."/>
            <person name="Li S."/>
            <person name="Dai H."/>
            <person name="Hamel J.F."/>
            <person name="Liu C."/>
            <person name="Yu Y."/>
            <person name="Liu S."/>
            <person name="Lin W."/>
            <person name="Guo K."/>
            <person name="Jin S."/>
            <person name="Xu P."/>
            <person name="Storey K.B."/>
            <person name="Huan P."/>
            <person name="Zhang T."/>
            <person name="Zhou Y."/>
            <person name="Zhang J."/>
            <person name="Lin C."/>
            <person name="Li X."/>
            <person name="Xing L."/>
            <person name="Huo D."/>
            <person name="Sun M."/>
            <person name="Wang L."/>
            <person name="Mercier A."/>
            <person name="Li F."/>
            <person name="Yang H."/>
            <person name="Xiang J."/>
        </authorList>
    </citation>
    <scope>NUCLEOTIDE SEQUENCE [LARGE SCALE GENOMIC DNA]</scope>
    <source>
        <strain evidence="14">Shaxun</strain>
        <tissue evidence="14">Muscle</tissue>
    </source>
</reference>
<evidence type="ECO:0000256" key="1">
    <source>
        <dbReference type="ARBA" id="ARBA00008139"/>
    </source>
</evidence>
<dbReference type="PANTHER" id="PTHR10514:SF27">
    <property type="entry name" value="ANGIOTENSIN-CONVERTING ENZYME"/>
    <property type="match status" value="1"/>
</dbReference>
<evidence type="ECO:0000256" key="13">
    <source>
        <dbReference type="RuleBase" id="RU361144"/>
    </source>
</evidence>
<evidence type="ECO:0000256" key="12">
    <source>
        <dbReference type="PROSITE-ProRule" id="PRU01355"/>
    </source>
</evidence>
<keyword evidence="15" id="KW-1185">Reference proteome</keyword>
<evidence type="ECO:0000256" key="10">
    <source>
        <dbReference type="PIRSR" id="PIRSR601548-4"/>
    </source>
</evidence>
<dbReference type="InterPro" id="IPR001548">
    <property type="entry name" value="Peptidase_M2"/>
</dbReference>
<dbReference type="GO" id="GO:0006508">
    <property type="term" value="P:proteolysis"/>
    <property type="evidence" value="ECO:0007669"/>
    <property type="project" value="UniProtKB-KW"/>
</dbReference>
<feature type="binding site" evidence="11">
    <location>
        <position position="367"/>
    </location>
    <ligand>
        <name>Zn(2+)</name>
        <dbReference type="ChEBI" id="CHEBI:29105"/>
        <label>2</label>
        <note>catalytic</note>
    </ligand>
</feature>
<dbReference type="GO" id="GO:0046872">
    <property type="term" value="F:metal ion binding"/>
    <property type="evidence" value="ECO:0007669"/>
    <property type="project" value="UniProtKB-KW"/>
</dbReference>
<comment type="caution">
    <text evidence="14">The sequence shown here is derived from an EMBL/GenBank/DDBJ whole genome shotgun (WGS) entry which is preliminary data.</text>
</comment>
<keyword evidence="13" id="KW-0121">Carboxypeptidase</keyword>
<feature type="active site" description="Proton donor 2" evidence="7">
    <location>
        <position position="469"/>
    </location>
</feature>
<dbReference type="EMBL" id="MRZV01001877">
    <property type="protein sequence ID" value="PIK35538.1"/>
    <property type="molecule type" value="Genomic_DNA"/>
</dbReference>
<keyword evidence="9 13" id="KW-0862">Zinc</keyword>
<feature type="active site" description="Proton acceptor 1" evidence="5">
    <location>
        <position position="340"/>
    </location>
</feature>
<dbReference type="OrthoDB" id="10029630at2759"/>
<proteinExistence type="inferred from homology"/>
<dbReference type="Pfam" id="PF01401">
    <property type="entry name" value="Peptidase_M2"/>
    <property type="match status" value="1"/>
</dbReference>
<accession>A0A2G8JIJ0</accession>
<feature type="binding site" evidence="8">
    <location>
        <position position="180"/>
    </location>
    <ligand>
        <name>chloride</name>
        <dbReference type="ChEBI" id="CHEBI:17996"/>
        <label>1</label>
    </ligand>
</feature>